<comment type="caution">
    <text evidence="2">The sequence shown here is derived from an EMBL/GenBank/DDBJ whole genome shotgun (WGS) entry which is preliminary data.</text>
</comment>
<protein>
    <submittedName>
        <fullName evidence="2">Uncharacterized protein</fullName>
    </submittedName>
</protein>
<dbReference type="Proteomes" id="UP000054826">
    <property type="component" value="Unassembled WGS sequence"/>
</dbReference>
<feature type="compositionally biased region" description="Polar residues" evidence="1">
    <location>
        <begin position="18"/>
        <end position="28"/>
    </location>
</feature>
<organism evidence="2 3">
    <name type="scientific">Trichinella pseudospiralis</name>
    <name type="common">Parasitic roundworm</name>
    <dbReference type="NCBI Taxonomy" id="6337"/>
    <lineage>
        <taxon>Eukaryota</taxon>
        <taxon>Metazoa</taxon>
        <taxon>Ecdysozoa</taxon>
        <taxon>Nematoda</taxon>
        <taxon>Enoplea</taxon>
        <taxon>Dorylaimia</taxon>
        <taxon>Trichinellida</taxon>
        <taxon>Trichinellidae</taxon>
        <taxon>Trichinella</taxon>
    </lineage>
</organism>
<name>A0A0V1KBD6_TRIPS</name>
<accession>A0A0V1KBD6</accession>
<feature type="region of interest" description="Disordered" evidence="1">
    <location>
        <begin position="1"/>
        <end position="28"/>
    </location>
</feature>
<proteinExistence type="predicted"/>
<dbReference type="EMBL" id="JYDV01000006">
    <property type="protein sequence ID" value="KRZ44500.1"/>
    <property type="molecule type" value="Genomic_DNA"/>
</dbReference>
<evidence type="ECO:0000313" key="2">
    <source>
        <dbReference type="EMBL" id="KRZ44500.1"/>
    </source>
</evidence>
<evidence type="ECO:0000313" key="3">
    <source>
        <dbReference type="Proteomes" id="UP000054826"/>
    </source>
</evidence>
<dbReference type="AlphaFoldDB" id="A0A0V1KBD6"/>
<gene>
    <name evidence="2" type="ORF">T4C_1461</name>
</gene>
<evidence type="ECO:0000256" key="1">
    <source>
        <dbReference type="SAM" id="MobiDB-lite"/>
    </source>
</evidence>
<sequence>MPSVIDKAMDLLPKHTTSRNSSSSLHKSDIKTLSASCMAKIDRLGMFERQNYAGSNLWH</sequence>
<reference evidence="2 3" key="1">
    <citation type="submission" date="2015-01" db="EMBL/GenBank/DDBJ databases">
        <title>Evolution of Trichinella species and genotypes.</title>
        <authorList>
            <person name="Korhonen P.K."/>
            <person name="Edoardo P."/>
            <person name="Giuseppe L.R."/>
            <person name="Gasser R.B."/>
        </authorList>
    </citation>
    <scope>NUCLEOTIDE SEQUENCE [LARGE SCALE GENOMIC DNA]</scope>
    <source>
        <strain evidence="2">ISS176</strain>
    </source>
</reference>